<evidence type="ECO:0000256" key="1">
    <source>
        <dbReference type="ARBA" id="ARBA00006738"/>
    </source>
</evidence>
<dbReference type="Pfam" id="PF25023">
    <property type="entry name" value="TEN_YD-shell"/>
    <property type="match status" value="2"/>
</dbReference>
<organism evidence="4 5">
    <name type="scientific">Pedobacter yulinensis</name>
    <dbReference type="NCBI Taxonomy" id="2126353"/>
    <lineage>
        <taxon>Bacteria</taxon>
        <taxon>Pseudomonadati</taxon>
        <taxon>Bacteroidota</taxon>
        <taxon>Sphingobacteriia</taxon>
        <taxon>Sphingobacteriales</taxon>
        <taxon>Sphingobacteriaceae</taxon>
        <taxon>Pedobacter</taxon>
    </lineage>
</organism>
<dbReference type="InterPro" id="IPR003509">
    <property type="entry name" value="UPF0102_YraN-like"/>
</dbReference>
<proteinExistence type="inferred from homology"/>
<reference evidence="4 5" key="1">
    <citation type="submission" date="2018-03" db="EMBL/GenBank/DDBJ databases">
        <authorList>
            <person name="Keele B.F."/>
        </authorList>
    </citation>
    <scope>NUCLEOTIDE SEQUENCE [LARGE SCALE GENOMIC DNA]</scope>
    <source>
        <strain evidence="4 5">YL28-9</strain>
    </source>
</reference>
<feature type="domain" description="Teneurin-like YD-shell" evidence="3">
    <location>
        <begin position="680"/>
        <end position="864"/>
    </location>
</feature>
<dbReference type="Pfam" id="PF05593">
    <property type="entry name" value="RHS_repeat"/>
    <property type="match status" value="2"/>
</dbReference>
<dbReference type="InterPro" id="IPR022385">
    <property type="entry name" value="Rhs_assc_core"/>
</dbReference>
<protein>
    <submittedName>
        <fullName evidence="4">Type IV secretion protein Rhs</fullName>
    </submittedName>
</protein>
<evidence type="ECO:0000313" key="5">
    <source>
        <dbReference type="Proteomes" id="UP000240912"/>
    </source>
</evidence>
<dbReference type="Gene3D" id="3.40.1350.10">
    <property type="match status" value="1"/>
</dbReference>
<dbReference type="GO" id="GO:0003676">
    <property type="term" value="F:nucleic acid binding"/>
    <property type="evidence" value="ECO:0007669"/>
    <property type="project" value="InterPro"/>
</dbReference>
<feature type="domain" description="Teneurin-like YD-shell" evidence="3">
    <location>
        <begin position="106"/>
        <end position="221"/>
    </location>
</feature>
<dbReference type="InterPro" id="IPR011856">
    <property type="entry name" value="tRNA_endonuc-like_dom_sf"/>
</dbReference>
<keyword evidence="5" id="KW-1185">Reference proteome</keyword>
<evidence type="ECO:0000259" key="3">
    <source>
        <dbReference type="Pfam" id="PF25023"/>
    </source>
</evidence>
<dbReference type="CDD" id="cd20736">
    <property type="entry name" value="PoNe_Nuclease"/>
    <property type="match status" value="1"/>
</dbReference>
<gene>
    <name evidence="4" type="ORF">C7T94_14505</name>
</gene>
<dbReference type="InterPro" id="IPR031325">
    <property type="entry name" value="RHS_repeat"/>
</dbReference>
<dbReference type="PANTHER" id="PTHR32305">
    <property type="match status" value="1"/>
</dbReference>
<feature type="non-terminal residue" evidence="4">
    <location>
        <position position="1"/>
    </location>
</feature>
<dbReference type="InterPro" id="IPR050708">
    <property type="entry name" value="T6SS_VgrG/RHS"/>
</dbReference>
<dbReference type="InterPro" id="IPR011335">
    <property type="entry name" value="Restrct_endonuc-II-like"/>
</dbReference>
<dbReference type="EMBL" id="PYLS01000005">
    <property type="protein sequence ID" value="PST83727.1"/>
    <property type="molecule type" value="Genomic_DNA"/>
</dbReference>
<dbReference type="NCBIfam" id="TIGR01643">
    <property type="entry name" value="YD_repeat_2x"/>
    <property type="match status" value="6"/>
</dbReference>
<dbReference type="PANTHER" id="PTHR32305:SF15">
    <property type="entry name" value="PROTEIN RHSA-RELATED"/>
    <property type="match status" value="1"/>
</dbReference>
<dbReference type="Pfam" id="PF02021">
    <property type="entry name" value="UPF0102"/>
    <property type="match status" value="1"/>
</dbReference>
<dbReference type="RefSeq" id="WP_204353288.1">
    <property type="nucleotide sequence ID" value="NZ_KZ686269.1"/>
</dbReference>
<keyword evidence="2" id="KW-0677">Repeat</keyword>
<dbReference type="NCBIfam" id="TIGR03696">
    <property type="entry name" value="Rhs_assc_core"/>
    <property type="match status" value="1"/>
</dbReference>
<dbReference type="SUPFAM" id="SSF52980">
    <property type="entry name" value="Restriction endonuclease-like"/>
    <property type="match status" value="1"/>
</dbReference>
<dbReference type="InterPro" id="IPR056823">
    <property type="entry name" value="TEN-like_YD-shell"/>
</dbReference>
<sequence>YDDQGNLTHVYDRAGKSIRFGYDEQNRVTGRRNRNGMQYIWRYDKQGRVTHTEGEGGYMRGEIRYHPDEGYNEVIYHKDKIEQYWYDQDQLVYKKVDALGGETWYEYNRYNEQTMMSSPEGKITGQAYDEMGNPVTWYLSDGTEHQASYDAYGRMLSRTDGNGLSERWSYDESGRLVLHQDKDGSSWAYFYSGDKPYPAGSRNQNGLEITWTYNEQHQLVEAKSSAGLLRSWAYDTYGRLIRFIAENGSVSEWDYDDLGRTTAVRETDKAPLSFAYDAYDLPVAASDGREAWTMKYTAMGSLLMQSRKRLDGPEEVQTLRFRYDDWDALQAIHNEKDEVYRFVRDATDEIIAETGFDGATQRYERNKDGEVERTIRPDGTEVRHYYDLAGRMVYSRYPDGSYEALTYDKNGLLIEAENTHTTVRIARDALGRVKEEDQNGHKIKYSYDVLGNLSQVQTSLGANVTYRSSPDGASLDIDATAGTKSWRAAFRYNASDQETERLLPGNLRQQFDYDRSGRPVLQKVARENTINTYRQYAWGPDDRLNEVLNNITGGRVTFRYTAFGSLSSATYPQDLQTEYRNPDETGNLFRTVSRNDRRYDAGGQLLKDDKWYYRYDALGNLVLKSKRNINALPAGPEKVPADTGLFDSALTWKTALPGNATDADVQPLPDAAPGEPIWQPGDWAYEWQHTGLLKAVRNPEGATTEFEYDAMGRRTAKISGGQITRYLWDGSLLFHEWAYSLEQRPSVAVSPQGEVTTSAPEPLTGLVTWIYDQSNFTPVARLGDAGSLSIISDHLATPVEAYDGHGQLVWSRELDIYGKVRKMAGQASLIPFLFQGQYLDEETGLAYNRFRYYDPQRGDYISKDPIGLYGGLSLYSYVADPNSWTDVFGLAGELGAWGEKVAAKYLRQQGHQILGSVQNASGHGFDLITKTANGDIHVIEVKTSQSHWRSKSNMSNWTNRNIRKISANRNGRWGNKPQYQTDLMRTLSNAQANAKLKNKLLQINIDKRSIRLICK</sequence>
<evidence type="ECO:0000256" key="2">
    <source>
        <dbReference type="ARBA" id="ARBA00022737"/>
    </source>
</evidence>
<dbReference type="Proteomes" id="UP000240912">
    <property type="component" value="Unassembled WGS sequence"/>
</dbReference>
<name>A0A2T3HMS2_9SPHI</name>
<dbReference type="InterPro" id="IPR006530">
    <property type="entry name" value="YD"/>
</dbReference>
<dbReference type="Gene3D" id="2.180.10.10">
    <property type="entry name" value="RHS repeat-associated core"/>
    <property type="match status" value="2"/>
</dbReference>
<evidence type="ECO:0000313" key="4">
    <source>
        <dbReference type="EMBL" id="PST83727.1"/>
    </source>
</evidence>
<dbReference type="AlphaFoldDB" id="A0A2T3HMS2"/>
<accession>A0A2T3HMS2</accession>
<comment type="caution">
    <text evidence="4">The sequence shown here is derived from an EMBL/GenBank/DDBJ whole genome shotgun (WGS) entry which is preliminary data.</text>
</comment>
<comment type="similarity">
    <text evidence="1">Belongs to the UPF0102 family.</text>
</comment>